<reference evidence="1 2" key="1">
    <citation type="journal article" date="2015" name="Genome Announc.">
        <title>Expanding the biotechnology potential of lactobacilli through comparative genomics of 213 strains and associated genera.</title>
        <authorList>
            <person name="Sun Z."/>
            <person name="Harris H.M."/>
            <person name="McCann A."/>
            <person name="Guo C."/>
            <person name="Argimon S."/>
            <person name="Zhang W."/>
            <person name="Yang X."/>
            <person name="Jeffery I.B."/>
            <person name="Cooney J.C."/>
            <person name="Kagawa T.F."/>
            <person name="Liu W."/>
            <person name="Song Y."/>
            <person name="Salvetti E."/>
            <person name="Wrobel A."/>
            <person name="Rasinkangas P."/>
            <person name="Parkhill J."/>
            <person name="Rea M.C."/>
            <person name="O'Sullivan O."/>
            <person name="Ritari J."/>
            <person name="Douillard F.P."/>
            <person name="Paul Ross R."/>
            <person name="Yang R."/>
            <person name="Briner A.E."/>
            <person name="Felis G.E."/>
            <person name="de Vos W.M."/>
            <person name="Barrangou R."/>
            <person name="Klaenhammer T.R."/>
            <person name="Caufield P.W."/>
            <person name="Cui Y."/>
            <person name="Zhang H."/>
            <person name="O'Toole P.W."/>
        </authorList>
    </citation>
    <scope>NUCLEOTIDE SEQUENCE [LARGE SCALE GENOMIC DNA]</scope>
    <source>
        <strain evidence="1 2">DSM 21376</strain>
    </source>
</reference>
<comment type="caution">
    <text evidence="1">The sequence shown here is derived from an EMBL/GenBank/DDBJ whole genome shotgun (WGS) entry which is preliminary data.</text>
</comment>
<dbReference type="OrthoDB" id="2299835at2"/>
<dbReference type="AlphaFoldDB" id="A0A023D0R3"/>
<evidence type="ECO:0000313" key="1">
    <source>
        <dbReference type="EMBL" id="KRN06443.1"/>
    </source>
</evidence>
<keyword evidence="2" id="KW-1185">Reference proteome</keyword>
<accession>A0A023D0R3</accession>
<proteinExistence type="predicted"/>
<gene>
    <name evidence="1" type="ORF">FD15_GL001064</name>
</gene>
<dbReference type="Proteomes" id="UP000050961">
    <property type="component" value="Unassembled WGS sequence"/>
</dbReference>
<dbReference type="EMBL" id="AYZF01000011">
    <property type="protein sequence ID" value="KRN06443.1"/>
    <property type="molecule type" value="Genomic_DNA"/>
</dbReference>
<dbReference type="RefSeq" id="WP_152537322.1">
    <property type="nucleotide sequence ID" value="NZ_BALC01000009.1"/>
</dbReference>
<dbReference type="PATRIC" id="fig|1423806.3.peg.1081"/>
<name>A0A023D0R3_9LACO</name>
<sequence length="85" mass="9649">MAEAMVGLFAISVTIVIFCENERFLMQNKKEMVAQYEASENLFNESKKILIAKEKVLSQNEAIHSPKKLSAKSRYGAIEVKIQNK</sequence>
<dbReference type="STRING" id="1423806.FD15_GL001064"/>
<evidence type="ECO:0000313" key="2">
    <source>
        <dbReference type="Proteomes" id="UP000050961"/>
    </source>
</evidence>
<protein>
    <submittedName>
        <fullName evidence="1">Uncharacterized protein</fullName>
    </submittedName>
</protein>
<organism evidence="1 2">
    <name type="scientific">Liquorilactobacillus sucicola DSM 21376 = JCM 15457</name>
    <dbReference type="NCBI Taxonomy" id="1423806"/>
    <lineage>
        <taxon>Bacteria</taxon>
        <taxon>Bacillati</taxon>
        <taxon>Bacillota</taxon>
        <taxon>Bacilli</taxon>
        <taxon>Lactobacillales</taxon>
        <taxon>Lactobacillaceae</taxon>
        <taxon>Liquorilactobacillus</taxon>
    </lineage>
</organism>